<evidence type="ECO:0000313" key="2">
    <source>
        <dbReference type="Proteomes" id="UP001219568"/>
    </source>
</evidence>
<name>A0AAD6I9X5_PENCN</name>
<dbReference type="AlphaFoldDB" id="A0AAD6I9X5"/>
<dbReference type="Proteomes" id="UP001219568">
    <property type="component" value="Unassembled WGS sequence"/>
</dbReference>
<dbReference type="PANTHER" id="PTHR20958:SF6">
    <property type="entry name" value="GLYCINE N-ACYLTRANSFERASE-LIKE PROTEIN"/>
    <property type="match status" value="1"/>
</dbReference>
<dbReference type="PANTHER" id="PTHR20958">
    <property type="entry name" value="GLYCINE N-ACYLTRANSFERASE-LIKE PROTEIN"/>
    <property type="match status" value="1"/>
</dbReference>
<keyword evidence="2" id="KW-1185">Reference proteome</keyword>
<proteinExistence type="predicted"/>
<protein>
    <submittedName>
        <fullName evidence="1">Acyl-CoA N-acyltransferase</fullName>
    </submittedName>
</protein>
<organism evidence="1 2">
    <name type="scientific">Penicillium canescens</name>
    <dbReference type="NCBI Taxonomy" id="5083"/>
    <lineage>
        <taxon>Eukaryota</taxon>
        <taxon>Fungi</taxon>
        <taxon>Dikarya</taxon>
        <taxon>Ascomycota</taxon>
        <taxon>Pezizomycotina</taxon>
        <taxon>Eurotiomycetes</taxon>
        <taxon>Eurotiomycetidae</taxon>
        <taxon>Eurotiales</taxon>
        <taxon>Aspergillaceae</taxon>
        <taxon>Penicillium</taxon>
    </lineage>
</organism>
<dbReference type="SUPFAM" id="SSF55729">
    <property type="entry name" value="Acyl-CoA N-acyltransferases (Nat)"/>
    <property type="match status" value="1"/>
</dbReference>
<reference evidence="1" key="1">
    <citation type="journal article" date="2023" name="IMA Fungus">
        <title>Comparative genomic study of the Penicillium genus elucidates a diverse pangenome and 15 lateral gene transfer events.</title>
        <authorList>
            <person name="Petersen C."/>
            <person name="Sorensen T."/>
            <person name="Nielsen M.R."/>
            <person name="Sondergaard T.E."/>
            <person name="Sorensen J.L."/>
            <person name="Fitzpatrick D.A."/>
            <person name="Frisvad J.C."/>
            <person name="Nielsen K.L."/>
        </authorList>
    </citation>
    <scope>NUCLEOTIDE SEQUENCE</scope>
    <source>
        <strain evidence="1">IBT 15450</strain>
    </source>
</reference>
<dbReference type="InterPro" id="IPR016181">
    <property type="entry name" value="Acyl_CoA_acyltransferase"/>
</dbReference>
<dbReference type="Gene3D" id="3.40.630.30">
    <property type="match status" value="1"/>
</dbReference>
<reference evidence="1" key="2">
    <citation type="submission" date="2023-01" db="EMBL/GenBank/DDBJ databases">
        <authorList>
            <person name="Petersen C."/>
        </authorList>
    </citation>
    <scope>NUCLEOTIDE SEQUENCE</scope>
    <source>
        <strain evidence="1">IBT 15450</strain>
    </source>
</reference>
<dbReference type="InterPro" id="IPR053225">
    <property type="entry name" value="Acyl-CoA_N-acyltransferase"/>
</dbReference>
<accession>A0AAD6I9X5</accession>
<gene>
    <name evidence="1" type="ORF">N7460_007896</name>
</gene>
<comment type="caution">
    <text evidence="1">The sequence shown here is derived from an EMBL/GenBank/DDBJ whole genome shotgun (WGS) entry which is preliminary data.</text>
</comment>
<dbReference type="EMBL" id="JAQJZL010000009">
    <property type="protein sequence ID" value="KAJ6038125.1"/>
    <property type="molecule type" value="Genomic_DNA"/>
</dbReference>
<sequence length="422" mass="46343">MAALKPQIYQHDIGILTHLAAQLPSSIALLRRIQHGIAYPSSTARILATFPPGSSPTHSQPWLAARVDLFRSRETQIFLYSSLEAEHTLTPAIFPLLTDPAHQATTSYGAGSRGPGPINTSLIASSLTASPEHLDVTREQLLQMLLYIKANLLPDYLASLLSMRSIGAMSSPASNCAPPSLEPKAFLIGSLHTGLFTLLLRSGSFAHPIVDADVDLDPYPGLKIHRFDGRPYLKYFFRQTRVNSKISDGEIPLPKGYRYCDKRGRFGVLYSQLDLIQSRTHIPRSKEQLSSIPSVVIYHDSGKEENVHGCSGSSCCSSKETDEMPIAWAFLGLDGALATLHVEPGHRGQGLAPCLSVETMRRGMDLDGIFSAKGEDEKVQNHLREWVHADVAQYNMASRRVMEKVGGEILSTVMWTAIELCD</sequence>
<evidence type="ECO:0000313" key="1">
    <source>
        <dbReference type="EMBL" id="KAJ6038125.1"/>
    </source>
</evidence>